<dbReference type="SUPFAM" id="SSF117281">
    <property type="entry name" value="Kelch motif"/>
    <property type="match status" value="1"/>
</dbReference>
<evidence type="ECO:0000313" key="2">
    <source>
        <dbReference type="EnsemblMetazoa" id="GAUT042678-PA"/>
    </source>
</evidence>
<dbReference type="VEuPathDB" id="VectorBase:GAUT042678"/>
<reference evidence="2" key="1">
    <citation type="submission" date="2020-05" db="UniProtKB">
        <authorList>
            <consortium name="EnsemblMetazoa"/>
        </authorList>
    </citation>
    <scope>IDENTIFICATION</scope>
    <source>
        <strain evidence="2">TTRI</strain>
    </source>
</reference>
<evidence type="ECO:0000313" key="3">
    <source>
        <dbReference type="Proteomes" id="UP000078200"/>
    </source>
</evidence>
<evidence type="ECO:0000256" key="1">
    <source>
        <dbReference type="ARBA" id="ARBA00022441"/>
    </source>
</evidence>
<dbReference type="PANTHER" id="PTHR45632">
    <property type="entry name" value="LD33804P"/>
    <property type="match status" value="1"/>
</dbReference>
<dbReference type="STRING" id="7395.A0A1A9VNK6"/>
<keyword evidence="1" id="KW-0880">Kelch repeat</keyword>
<dbReference type="SMART" id="SM00612">
    <property type="entry name" value="Kelch"/>
    <property type="match status" value="2"/>
</dbReference>
<name>A0A1A9VNK6_GLOAU</name>
<dbReference type="InterPro" id="IPR015915">
    <property type="entry name" value="Kelch-typ_b-propeller"/>
</dbReference>
<dbReference type="Gene3D" id="2.120.10.80">
    <property type="entry name" value="Kelch-type beta propeller"/>
    <property type="match status" value="1"/>
</dbReference>
<proteinExistence type="predicted"/>
<accession>A0A1A9VNK6</accession>
<protein>
    <submittedName>
        <fullName evidence="2">Uncharacterized protein</fullName>
    </submittedName>
</protein>
<sequence>MTSCIRFDSREGRWYSLNETPGGLSTATFEFMSYESSLFSIAEDCSRLDIRTNRWEAIPSMLSKRFDYSAAIIADDIYVFGGASKEDKDGEYINSVECYNIFNNQWTAVDSLEVEVWGGGAAVITDDFNLN</sequence>
<organism evidence="2 3">
    <name type="scientific">Glossina austeni</name>
    <name type="common">Savannah tsetse fly</name>
    <dbReference type="NCBI Taxonomy" id="7395"/>
    <lineage>
        <taxon>Eukaryota</taxon>
        <taxon>Metazoa</taxon>
        <taxon>Ecdysozoa</taxon>
        <taxon>Arthropoda</taxon>
        <taxon>Hexapoda</taxon>
        <taxon>Insecta</taxon>
        <taxon>Pterygota</taxon>
        <taxon>Neoptera</taxon>
        <taxon>Endopterygota</taxon>
        <taxon>Diptera</taxon>
        <taxon>Brachycera</taxon>
        <taxon>Muscomorpha</taxon>
        <taxon>Hippoboscoidea</taxon>
        <taxon>Glossinidae</taxon>
        <taxon>Glossina</taxon>
    </lineage>
</organism>
<dbReference type="Proteomes" id="UP000078200">
    <property type="component" value="Unassembled WGS sequence"/>
</dbReference>
<keyword evidence="3" id="KW-1185">Reference proteome</keyword>
<dbReference type="Pfam" id="PF01344">
    <property type="entry name" value="Kelch_1"/>
    <property type="match status" value="1"/>
</dbReference>
<dbReference type="EnsemblMetazoa" id="GAUT042678-RA">
    <property type="protein sequence ID" value="GAUT042678-PA"/>
    <property type="gene ID" value="GAUT042678"/>
</dbReference>
<dbReference type="InterPro" id="IPR006652">
    <property type="entry name" value="Kelch_1"/>
</dbReference>
<dbReference type="AlphaFoldDB" id="A0A1A9VNK6"/>